<dbReference type="SUPFAM" id="SSF56003">
    <property type="entry name" value="Molybdenum cofactor-binding domain"/>
    <property type="match status" value="2"/>
</dbReference>
<name>A0A919N1S5_9ACTN</name>
<accession>A0A919N1S5</accession>
<dbReference type="Pfam" id="PF20256">
    <property type="entry name" value="MoCoBD_2"/>
    <property type="match status" value="2"/>
</dbReference>
<evidence type="ECO:0000313" key="3">
    <source>
        <dbReference type="Proteomes" id="UP000636960"/>
    </source>
</evidence>
<evidence type="ECO:0000259" key="1">
    <source>
        <dbReference type="SMART" id="SM01008"/>
    </source>
</evidence>
<dbReference type="PANTHER" id="PTHR47495:SF1">
    <property type="entry name" value="BLL3820 PROTEIN"/>
    <property type="match status" value="1"/>
</dbReference>
<reference evidence="2" key="1">
    <citation type="submission" date="2021-01" db="EMBL/GenBank/DDBJ databases">
        <title>Whole genome shotgun sequence of Actinoplanes rishiriensis NBRC 108556.</title>
        <authorList>
            <person name="Komaki H."/>
            <person name="Tamura T."/>
        </authorList>
    </citation>
    <scope>NUCLEOTIDE SEQUENCE</scope>
    <source>
        <strain evidence="2">NBRC 108556</strain>
    </source>
</reference>
<gene>
    <name evidence="2" type="ORF">Ari01nite_51520</name>
</gene>
<dbReference type="RefSeq" id="WP_203784724.1">
    <property type="nucleotide sequence ID" value="NZ_BOMV01000057.1"/>
</dbReference>
<feature type="domain" description="Aldehyde oxidase/xanthine dehydrogenase a/b hammerhead" evidence="1">
    <location>
        <begin position="210"/>
        <end position="289"/>
    </location>
</feature>
<evidence type="ECO:0000313" key="2">
    <source>
        <dbReference type="EMBL" id="GIE97687.1"/>
    </source>
</evidence>
<dbReference type="Proteomes" id="UP000636960">
    <property type="component" value="Unassembled WGS sequence"/>
</dbReference>
<dbReference type="InterPro" id="IPR046867">
    <property type="entry name" value="AldOxase/xan_DH_MoCoBD2"/>
</dbReference>
<proteinExistence type="predicted"/>
<dbReference type="AlphaFoldDB" id="A0A919N1S5"/>
<dbReference type="InterPro" id="IPR037165">
    <property type="entry name" value="AldOxase/xan_DH_Mopterin-bd_sf"/>
</dbReference>
<dbReference type="GO" id="GO:0016491">
    <property type="term" value="F:oxidoreductase activity"/>
    <property type="evidence" value="ECO:0007669"/>
    <property type="project" value="InterPro"/>
</dbReference>
<dbReference type="InterPro" id="IPR000674">
    <property type="entry name" value="Ald_Oxase/Xan_DH_a/b"/>
</dbReference>
<dbReference type="Gene3D" id="3.30.365.10">
    <property type="entry name" value="Aldehyde oxidase/xanthine dehydrogenase, molybdopterin binding domain"/>
    <property type="match status" value="4"/>
</dbReference>
<dbReference type="EMBL" id="BOMV01000057">
    <property type="protein sequence ID" value="GIE97687.1"/>
    <property type="molecule type" value="Genomic_DNA"/>
</dbReference>
<protein>
    <submittedName>
        <fullName evidence="2">Isoquinoline 1-oxidoreductase subunit beta</fullName>
    </submittedName>
</protein>
<organism evidence="2 3">
    <name type="scientific">Paractinoplanes rishiriensis</name>
    <dbReference type="NCBI Taxonomy" id="1050105"/>
    <lineage>
        <taxon>Bacteria</taxon>
        <taxon>Bacillati</taxon>
        <taxon>Actinomycetota</taxon>
        <taxon>Actinomycetes</taxon>
        <taxon>Micromonosporales</taxon>
        <taxon>Micromonosporaceae</taxon>
        <taxon>Paractinoplanes</taxon>
    </lineage>
</organism>
<comment type="caution">
    <text evidence="2">The sequence shown here is derived from an EMBL/GenBank/DDBJ whole genome shotgun (WGS) entry which is preliminary data.</text>
</comment>
<dbReference type="InterPro" id="IPR052516">
    <property type="entry name" value="N-heterocyclic_Hydroxylase"/>
</dbReference>
<dbReference type="Gene3D" id="3.90.1170.50">
    <property type="entry name" value="Aldehyde oxidase/xanthine dehydrogenase, a/b hammerhead"/>
    <property type="match status" value="1"/>
</dbReference>
<dbReference type="SMART" id="SM01008">
    <property type="entry name" value="Ald_Xan_dh_C"/>
    <property type="match status" value="1"/>
</dbReference>
<dbReference type="PIRSF" id="PIRSF036389">
    <property type="entry name" value="IOR_B"/>
    <property type="match status" value="1"/>
</dbReference>
<dbReference type="InterPro" id="IPR008274">
    <property type="entry name" value="AldOxase/xan_DH_MoCoBD1"/>
</dbReference>
<dbReference type="PANTHER" id="PTHR47495">
    <property type="entry name" value="ALDEHYDE DEHYDROGENASE"/>
    <property type="match status" value="1"/>
</dbReference>
<dbReference type="Pfam" id="PF02738">
    <property type="entry name" value="MoCoBD_1"/>
    <property type="match status" value="1"/>
</dbReference>
<sequence>MTGPLPRRRFLGYVLAAPILVTAGSELPSPDLTELLDLNDIMTAAALPTSGLITVEVGTDGTVSFALPRAEVGQGITTSTAMLIAEELGVPVSRVRVSLADARPELLFNQLTGGSNTTIATHTPIRVAAAVARYRLLAAAANEFGTTVADLRLAAGVITDRTGRSIGIGALAGKAASPGTLAVPVELTPREKLTVIGRPHGRIDALDAVTGRKKFAMDLAVPGAKPAMVCRPPTINGKVGTVANLGDVREMPGVTDVQVISTGVAVRADTFGQCIDAVRALRVSWRPGTAEGKSDDTVLRELAAAELPLGPRPPTPYVEGKFTFAFRSNSALEPNCAIADVRADRAEIWSSLKSPIVARQAIAARLGLPVSRVTVHVVEGGGSFGRKLFFDAALEAAELSQKIGKPVKLMWHRADDTRQGRTHPMATSRVRIAYAGNVVLGYEQRHTSVSTDLGHGLGELLTAMAAKLPIGDAAFAQTFFQFSQTSPYRFGSVSRLLSETDRGFNTGSMRAVYSPDATCARELVVDQVAARMGQDPYRFRRNFLRDERSRAVLDRVAEAGGWGRPMPPGTAQGIAFHSEYKSVSAALIEIDCRPATTGRPIRDGVGGPRVTRAVFAVDVGLVVNPLGLQAQMMGGIMDGIALALTASLHLRDGYFLEASWDNYFYTRMWNTPPVVQIIVLPSTADKPGGAGELGVPTAFAAVACAYARATGTMPTTFPINHGTLSFTPKPTIPPLPA</sequence>
<dbReference type="InterPro" id="IPR012368">
    <property type="entry name" value="OxRdtase_Mopterin-bd_su_IorB"/>
</dbReference>
<keyword evidence="3" id="KW-1185">Reference proteome</keyword>